<dbReference type="AlphaFoldDB" id="A0A1Q9H7F5"/>
<comment type="caution">
    <text evidence="2">The sequence shown here is derived from an EMBL/GenBank/DDBJ whole genome shotgun (WGS) entry which is preliminary data.</text>
</comment>
<evidence type="ECO:0000256" key="1">
    <source>
        <dbReference type="SAM" id="Phobius"/>
    </source>
</evidence>
<evidence type="ECO:0000313" key="3">
    <source>
        <dbReference type="Proteomes" id="UP000186905"/>
    </source>
</evidence>
<sequence length="219" mass="25748">MENDQLDREKLEIQIVEGIVDRCINRKKFGLYALLASITFVSSAIGTISTTYFTEKISALVVKSEFGETLERIEKTVSKTESIQQEIRSKYLDQAEARKVLRKKFEEIYVETINFRTYLDELSSLAIKKEHPKSDDKALSRIQMLQALYFPRIEEKFVRVFNAHTDYRMYLYEFSTREYGKSEHKSMADELVENQKVVILAIEELRRSLIDEYSEELNL</sequence>
<proteinExistence type="predicted"/>
<accession>A0A1Q9H7F5</accession>
<organism evidence="2 3">
    <name type="scientific">Photobacterium proteolyticum</name>
    <dbReference type="NCBI Taxonomy" id="1903952"/>
    <lineage>
        <taxon>Bacteria</taxon>
        <taxon>Pseudomonadati</taxon>
        <taxon>Pseudomonadota</taxon>
        <taxon>Gammaproteobacteria</taxon>
        <taxon>Vibrionales</taxon>
        <taxon>Vibrionaceae</taxon>
        <taxon>Photobacterium</taxon>
    </lineage>
</organism>
<keyword evidence="1" id="KW-0812">Transmembrane</keyword>
<reference evidence="2 3" key="1">
    <citation type="submission" date="2016-09" db="EMBL/GenBank/DDBJ databases">
        <title>Photobacterium proteolyticum sp. nov. a protease producing bacterium isolated from ocean sediments of Laizhou Bay.</title>
        <authorList>
            <person name="Li Y."/>
        </authorList>
    </citation>
    <scope>NUCLEOTIDE SEQUENCE [LARGE SCALE GENOMIC DNA]</scope>
    <source>
        <strain evidence="2 3">13-12</strain>
    </source>
</reference>
<protein>
    <submittedName>
        <fullName evidence="2">Uncharacterized protein</fullName>
    </submittedName>
</protein>
<evidence type="ECO:0000313" key="2">
    <source>
        <dbReference type="EMBL" id="OLQ83762.1"/>
    </source>
</evidence>
<dbReference type="RefSeq" id="WP_075761669.1">
    <property type="nucleotide sequence ID" value="NZ_MJIL01000029.1"/>
</dbReference>
<keyword evidence="3" id="KW-1185">Reference proteome</keyword>
<dbReference type="Proteomes" id="UP000186905">
    <property type="component" value="Unassembled WGS sequence"/>
</dbReference>
<feature type="transmembrane region" description="Helical" evidence="1">
    <location>
        <begin position="29"/>
        <end position="53"/>
    </location>
</feature>
<keyword evidence="1" id="KW-0472">Membrane</keyword>
<gene>
    <name evidence="2" type="ORF">BIT28_14085</name>
</gene>
<keyword evidence="1" id="KW-1133">Transmembrane helix</keyword>
<name>A0A1Q9H7F5_9GAMM</name>
<dbReference type="EMBL" id="MJIL01000029">
    <property type="protein sequence ID" value="OLQ83762.1"/>
    <property type="molecule type" value="Genomic_DNA"/>
</dbReference>